<keyword evidence="4 10" id="KW-0808">Transferase</keyword>
<dbReference type="RefSeq" id="WP_133519565.1">
    <property type="nucleotide sequence ID" value="NZ_SNVW01000004.1"/>
</dbReference>
<evidence type="ECO:0000256" key="8">
    <source>
        <dbReference type="SAM" id="Phobius"/>
    </source>
</evidence>
<sequence length="513" mass="54991">MRSDPYPVVSRVERIAIIAVTCAFALVLVVWAFLTPAFDAPDEWLHFDAVLQVALGGGWPPPLQMHLLNASVQMHAEAADLVSSARSSVGALLVAHPGTDGALTNQMSQHPPTWYFIAAGLLRLLHVQDLQWNDALLAVRLLNAVVFATMPALVWAAVRRLTRSPRAAVVAASVLLLVPQAAYNGATANNDPPVVVLGAVVTWLVCRVLTGDRRVRTLSMLVLAAAAAIAFKATAFPVVPFAAIALVVSVRGRWRWPWAALAVVVPVLLTSWWWVRNLIVYHTLQPAGLPRSTVEAVWPVGSGPDLGGFANTFWTRVTNSFWGNYGDLAYPSSPLVIATLTVVCLAVVLVWGLRRTDRSAWVLVTLPLITLVAGLQNNWTTYVRTTEPAGIQGRYYFVALAALVCLSALAWRRFVPLDGRARVSTALVITSAAMAVYGFSVAYQGFYEEKRFTVTVAGLRDLAGQVPGGAPVIGTLAVVAAAGLVAAVLLVVRLVTRNPGNVLPDSATDGRSL</sequence>
<evidence type="ECO:0000256" key="1">
    <source>
        <dbReference type="ARBA" id="ARBA00004651"/>
    </source>
</evidence>
<dbReference type="InterPro" id="IPR038731">
    <property type="entry name" value="RgtA/B/C-like"/>
</dbReference>
<dbReference type="OrthoDB" id="3265695at2"/>
<comment type="caution">
    <text evidence="10">The sequence shown here is derived from an EMBL/GenBank/DDBJ whole genome shotgun (WGS) entry which is preliminary data.</text>
</comment>
<feature type="transmembrane region" description="Helical" evidence="8">
    <location>
        <begin position="12"/>
        <end position="34"/>
    </location>
</feature>
<gene>
    <name evidence="10" type="ORF">EDF64_104323</name>
</gene>
<feature type="transmembrane region" description="Helical" evidence="8">
    <location>
        <begin position="334"/>
        <end position="353"/>
    </location>
</feature>
<keyword evidence="2" id="KW-1003">Cell membrane</keyword>
<dbReference type="GO" id="GO:0016763">
    <property type="term" value="F:pentosyltransferase activity"/>
    <property type="evidence" value="ECO:0007669"/>
    <property type="project" value="TreeGrafter"/>
</dbReference>
<dbReference type="AlphaFoldDB" id="A0A4R6DL67"/>
<keyword evidence="6 8" id="KW-1133">Transmembrane helix</keyword>
<protein>
    <submittedName>
        <fullName evidence="10">Dolichyl-phosphate-mannose-protein mannosyltransferase</fullName>
    </submittedName>
</protein>
<dbReference type="Pfam" id="PF13231">
    <property type="entry name" value="PMT_2"/>
    <property type="match status" value="1"/>
</dbReference>
<evidence type="ECO:0000256" key="6">
    <source>
        <dbReference type="ARBA" id="ARBA00022989"/>
    </source>
</evidence>
<proteinExistence type="predicted"/>
<dbReference type="GO" id="GO:0009103">
    <property type="term" value="P:lipopolysaccharide biosynthetic process"/>
    <property type="evidence" value="ECO:0007669"/>
    <property type="project" value="UniProtKB-ARBA"/>
</dbReference>
<feature type="transmembrane region" description="Helical" evidence="8">
    <location>
        <begin position="360"/>
        <end position="379"/>
    </location>
</feature>
<name>A0A4R6DL67_9MICO</name>
<dbReference type="GO" id="GO:0005886">
    <property type="term" value="C:plasma membrane"/>
    <property type="evidence" value="ECO:0007669"/>
    <property type="project" value="UniProtKB-SubCell"/>
</dbReference>
<dbReference type="Proteomes" id="UP000295764">
    <property type="component" value="Unassembled WGS sequence"/>
</dbReference>
<keyword evidence="5 8" id="KW-0812">Transmembrane</keyword>
<evidence type="ECO:0000256" key="7">
    <source>
        <dbReference type="ARBA" id="ARBA00023136"/>
    </source>
</evidence>
<feature type="transmembrane region" description="Helical" evidence="8">
    <location>
        <begin position="394"/>
        <end position="411"/>
    </location>
</feature>
<comment type="subcellular location">
    <subcellularLocation>
        <location evidence="1">Cell membrane</location>
        <topology evidence="1">Multi-pass membrane protein</topology>
    </subcellularLocation>
</comment>
<dbReference type="InterPro" id="IPR050297">
    <property type="entry name" value="LipidA_mod_glycosyltrf_83"/>
</dbReference>
<evidence type="ECO:0000259" key="9">
    <source>
        <dbReference type="Pfam" id="PF13231"/>
    </source>
</evidence>
<dbReference type="PANTHER" id="PTHR33908:SF11">
    <property type="entry name" value="MEMBRANE PROTEIN"/>
    <property type="match status" value="1"/>
</dbReference>
<evidence type="ECO:0000256" key="5">
    <source>
        <dbReference type="ARBA" id="ARBA00022692"/>
    </source>
</evidence>
<feature type="transmembrane region" description="Helical" evidence="8">
    <location>
        <begin position="135"/>
        <end position="155"/>
    </location>
</feature>
<evidence type="ECO:0000256" key="2">
    <source>
        <dbReference type="ARBA" id="ARBA00022475"/>
    </source>
</evidence>
<organism evidence="10 11">
    <name type="scientific">Curtobacterium flaccumfaciens</name>
    <dbReference type="NCBI Taxonomy" id="2035"/>
    <lineage>
        <taxon>Bacteria</taxon>
        <taxon>Bacillati</taxon>
        <taxon>Actinomycetota</taxon>
        <taxon>Actinomycetes</taxon>
        <taxon>Micrococcales</taxon>
        <taxon>Microbacteriaceae</taxon>
        <taxon>Curtobacterium</taxon>
    </lineage>
</organism>
<dbReference type="EMBL" id="SNVW01000004">
    <property type="protein sequence ID" value="TDN44918.1"/>
    <property type="molecule type" value="Genomic_DNA"/>
</dbReference>
<feature type="transmembrane region" description="Helical" evidence="8">
    <location>
        <begin position="423"/>
        <end position="446"/>
    </location>
</feature>
<reference evidence="10 11" key="1">
    <citation type="submission" date="2019-03" db="EMBL/GenBank/DDBJ databases">
        <title>Genomic analyses of the natural microbiome of Caenorhabditis elegans.</title>
        <authorList>
            <person name="Samuel B."/>
        </authorList>
    </citation>
    <scope>NUCLEOTIDE SEQUENCE [LARGE SCALE GENOMIC DNA]</scope>
    <source>
        <strain evidence="10 11">JUb65</strain>
    </source>
</reference>
<feature type="transmembrane region" description="Helical" evidence="8">
    <location>
        <begin position="221"/>
        <end position="250"/>
    </location>
</feature>
<feature type="transmembrane region" description="Helical" evidence="8">
    <location>
        <begin position="466"/>
        <end position="492"/>
    </location>
</feature>
<keyword evidence="7 8" id="KW-0472">Membrane</keyword>
<accession>A0A4R6DL67</accession>
<feature type="domain" description="Glycosyltransferase RgtA/B/C/D-like" evidence="9">
    <location>
        <begin position="110"/>
        <end position="274"/>
    </location>
</feature>
<keyword evidence="3 10" id="KW-0328">Glycosyltransferase</keyword>
<evidence type="ECO:0000256" key="4">
    <source>
        <dbReference type="ARBA" id="ARBA00022679"/>
    </source>
</evidence>
<evidence type="ECO:0000256" key="3">
    <source>
        <dbReference type="ARBA" id="ARBA00022676"/>
    </source>
</evidence>
<evidence type="ECO:0000313" key="10">
    <source>
        <dbReference type="EMBL" id="TDN44918.1"/>
    </source>
</evidence>
<dbReference type="PANTHER" id="PTHR33908">
    <property type="entry name" value="MANNOSYLTRANSFERASE YKCB-RELATED"/>
    <property type="match status" value="1"/>
</dbReference>
<evidence type="ECO:0000313" key="11">
    <source>
        <dbReference type="Proteomes" id="UP000295764"/>
    </source>
</evidence>
<feature type="transmembrane region" description="Helical" evidence="8">
    <location>
        <begin position="192"/>
        <end position="209"/>
    </location>
</feature>
<feature type="transmembrane region" description="Helical" evidence="8">
    <location>
        <begin position="256"/>
        <end position="275"/>
    </location>
</feature>